<accession>A0A9D4M0F3</accession>
<gene>
    <name evidence="1" type="ORF">DPMN_030460</name>
</gene>
<organism evidence="1 2">
    <name type="scientific">Dreissena polymorpha</name>
    <name type="common">Zebra mussel</name>
    <name type="synonym">Mytilus polymorpha</name>
    <dbReference type="NCBI Taxonomy" id="45954"/>
    <lineage>
        <taxon>Eukaryota</taxon>
        <taxon>Metazoa</taxon>
        <taxon>Spiralia</taxon>
        <taxon>Lophotrochozoa</taxon>
        <taxon>Mollusca</taxon>
        <taxon>Bivalvia</taxon>
        <taxon>Autobranchia</taxon>
        <taxon>Heteroconchia</taxon>
        <taxon>Euheterodonta</taxon>
        <taxon>Imparidentia</taxon>
        <taxon>Neoheterodontei</taxon>
        <taxon>Myida</taxon>
        <taxon>Dreissenoidea</taxon>
        <taxon>Dreissenidae</taxon>
        <taxon>Dreissena</taxon>
    </lineage>
</organism>
<evidence type="ECO:0000313" key="2">
    <source>
        <dbReference type="Proteomes" id="UP000828390"/>
    </source>
</evidence>
<reference evidence="1" key="1">
    <citation type="journal article" date="2019" name="bioRxiv">
        <title>The Genome of the Zebra Mussel, Dreissena polymorpha: A Resource for Invasive Species Research.</title>
        <authorList>
            <person name="McCartney M.A."/>
            <person name="Auch B."/>
            <person name="Kono T."/>
            <person name="Mallez S."/>
            <person name="Zhang Y."/>
            <person name="Obille A."/>
            <person name="Becker A."/>
            <person name="Abrahante J.E."/>
            <person name="Garbe J."/>
            <person name="Badalamenti J.P."/>
            <person name="Herman A."/>
            <person name="Mangelson H."/>
            <person name="Liachko I."/>
            <person name="Sullivan S."/>
            <person name="Sone E.D."/>
            <person name="Koren S."/>
            <person name="Silverstein K.A.T."/>
            <person name="Beckman K.B."/>
            <person name="Gohl D.M."/>
        </authorList>
    </citation>
    <scope>NUCLEOTIDE SEQUENCE</scope>
    <source>
        <strain evidence="1">Duluth1</strain>
        <tissue evidence="1">Whole animal</tissue>
    </source>
</reference>
<dbReference type="EMBL" id="JAIWYP010000002">
    <property type="protein sequence ID" value="KAH3867334.1"/>
    <property type="molecule type" value="Genomic_DNA"/>
</dbReference>
<evidence type="ECO:0000313" key="1">
    <source>
        <dbReference type="EMBL" id="KAH3867334.1"/>
    </source>
</evidence>
<proteinExistence type="predicted"/>
<reference evidence="1" key="2">
    <citation type="submission" date="2020-11" db="EMBL/GenBank/DDBJ databases">
        <authorList>
            <person name="McCartney M.A."/>
            <person name="Auch B."/>
            <person name="Kono T."/>
            <person name="Mallez S."/>
            <person name="Becker A."/>
            <person name="Gohl D.M."/>
            <person name="Silverstein K.A.T."/>
            <person name="Koren S."/>
            <person name="Bechman K.B."/>
            <person name="Herman A."/>
            <person name="Abrahante J.E."/>
            <person name="Garbe J."/>
        </authorList>
    </citation>
    <scope>NUCLEOTIDE SEQUENCE</scope>
    <source>
        <strain evidence="1">Duluth1</strain>
        <tissue evidence="1">Whole animal</tissue>
    </source>
</reference>
<comment type="caution">
    <text evidence="1">The sequence shown here is derived from an EMBL/GenBank/DDBJ whole genome shotgun (WGS) entry which is preliminary data.</text>
</comment>
<dbReference type="AlphaFoldDB" id="A0A9D4M0F3"/>
<name>A0A9D4M0F3_DREPO</name>
<sequence>MVVMPPPGPVFDCSRSCYCIDNVVNDDALKEDLIKVVPIHQIDENSSLLDCATEVANNKKF</sequence>
<protein>
    <submittedName>
        <fullName evidence="1">Uncharacterized protein</fullName>
    </submittedName>
</protein>
<dbReference type="Proteomes" id="UP000828390">
    <property type="component" value="Unassembled WGS sequence"/>
</dbReference>
<keyword evidence="2" id="KW-1185">Reference proteome</keyword>